<proteinExistence type="predicted"/>
<gene>
    <name evidence="2" type="ORF">R3P38DRAFT_2524733</name>
</gene>
<organism evidence="2 3">
    <name type="scientific">Favolaschia claudopus</name>
    <dbReference type="NCBI Taxonomy" id="2862362"/>
    <lineage>
        <taxon>Eukaryota</taxon>
        <taxon>Fungi</taxon>
        <taxon>Dikarya</taxon>
        <taxon>Basidiomycota</taxon>
        <taxon>Agaricomycotina</taxon>
        <taxon>Agaricomycetes</taxon>
        <taxon>Agaricomycetidae</taxon>
        <taxon>Agaricales</taxon>
        <taxon>Marasmiineae</taxon>
        <taxon>Mycenaceae</taxon>
        <taxon>Favolaschia</taxon>
    </lineage>
</organism>
<evidence type="ECO:0000313" key="3">
    <source>
        <dbReference type="Proteomes" id="UP001362999"/>
    </source>
</evidence>
<feature type="compositionally biased region" description="Low complexity" evidence="1">
    <location>
        <begin position="381"/>
        <end position="393"/>
    </location>
</feature>
<dbReference type="AlphaFoldDB" id="A0AAW0BR88"/>
<sequence>MTSTRPLPAIVFYDNNTEIQCPYTFCGRPLEVKTCVNGTNRGRDYVCCKSKLHSVFWRYAVKRSAQPQRLAIASSTRETAPASHSVSRRCEEVNCSSTKVNKCCSKRKCKAHCLSSGGCDVAGHRPAPYSRPLPPPAPSFLDGLNLLAYASQPLPPAPYIDPREAHYRREFPHWFQEPSPSPPRAVLGTQPSPLLVTVVDFAKDREPGTVFVFEQTSRKWIRPGSQPYECYSTEFARWMQVKPGYPHQLHPHCRLLIKARGVVGSDEEHHIAMLAAEERNRDSDNDLPFRASTSAAAAATAATATRASTSSLAASSSFSTVPSLAASTSFGSSRAASSSTPCTPSLPARSKAITIEEDSDSDVEVVSEVIAIKKEPKTPPRRTATYSPSSSSPFPTPLEMLPWRF</sequence>
<name>A0AAW0BR88_9AGAR</name>
<reference evidence="2 3" key="1">
    <citation type="journal article" date="2024" name="J Genomics">
        <title>Draft genome sequencing and assembly of Favolaschia claudopus CIRM-BRFM 2984 isolated from oak limbs.</title>
        <authorList>
            <person name="Navarro D."/>
            <person name="Drula E."/>
            <person name="Chaduli D."/>
            <person name="Cazenave R."/>
            <person name="Ahrendt S."/>
            <person name="Wang J."/>
            <person name="Lipzen A."/>
            <person name="Daum C."/>
            <person name="Barry K."/>
            <person name="Grigoriev I.V."/>
            <person name="Favel A."/>
            <person name="Rosso M.N."/>
            <person name="Martin F."/>
        </authorList>
    </citation>
    <scope>NUCLEOTIDE SEQUENCE [LARGE SCALE GENOMIC DNA]</scope>
    <source>
        <strain evidence="2 3">CIRM-BRFM 2984</strain>
    </source>
</reference>
<dbReference type="EMBL" id="JAWWNJ010000027">
    <property type="protein sequence ID" value="KAK7029186.1"/>
    <property type="molecule type" value="Genomic_DNA"/>
</dbReference>
<protein>
    <submittedName>
        <fullName evidence="2">Uncharacterized protein</fullName>
    </submittedName>
</protein>
<feature type="compositionally biased region" description="Low complexity" evidence="1">
    <location>
        <begin position="330"/>
        <end position="348"/>
    </location>
</feature>
<feature type="region of interest" description="Disordered" evidence="1">
    <location>
        <begin position="330"/>
        <end position="350"/>
    </location>
</feature>
<keyword evidence="3" id="KW-1185">Reference proteome</keyword>
<feature type="region of interest" description="Disordered" evidence="1">
    <location>
        <begin position="374"/>
        <end position="395"/>
    </location>
</feature>
<evidence type="ECO:0000256" key="1">
    <source>
        <dbReference type="SAM" id="MobiDB-lite"/>
    </source>
</evidence>
<comment type="caution">
    <text evidence="2">The sequence shown here is derived from an EMBL/GenBank/DDBJ whole genome shotgun (WGS) entry which is preliminary data.</text>
</comment>
<dbReference type="Proteomes" id="UP001362999">
    <property type="component" value="Unassembled WGS sequence"/>
</dbReference>
<evidence type="ECO:0000313" key="2">
    <source>
        <dbReference type="EMBL" id="KAK7029186.1"/>
    </source>
</evidence>
<accession>A0AAW0BR88</accession>